<evidence type="ECO:0000256" key="1">
    <source>
        <dbReference type="ARBA" id="ARBA00005921"/>
    </source>
</evidence>
<gene>
    <name evidence="4" type="ORF">MIMGU_mgv1a001940mg</name>
</gene>
<dbReference type="eggNOG" id="ENOG502QRCS">
    <property type="taxonomic scope" value="Eukaryota"/>
</dbReference>
<protein>
    <recommendedName>
        <fullName evidence="6">Filament-like plant protein 7</fullName>
    </recommendedName>
</protein>
<dbReference type="PANTHER" id="PTHR31580:SF8">
    <property type="entry name" value="FILAMENT-LIKE PROTEIN (DUF869)"/>
    <property type="match status" value="1"/>
</dbReference>
<evidence type="ECO:0000256" key="3">
    <source>
        <dbReference type="SAM" id="Coils"/>
    </source>
</evidence>
<keyword evidence="5" id="KW-1185">Reference proteome</keyword>
<dbReference type="Pfam" id="PF05911">
    <property type="entry name" value="FPP"/>
    <property type="match status" value="2"/>
</dbReference>
<keyword evidence="2 3" id="KW-0175">Coiled coil</keyword>
<evidence type="ECO:0000313" key="4">
    <source>
        <dbReference type="EMBL" id="EYU37655.1"/>
    </source>
</evidence>
<dbReference type="PANTHER" id="PTHR31580">
    <property type="entry name" value="FILAMENT-LIKE PLANT PROTEIN 4"/>
    <property type="match status" value="1"/>
</dbReference>
<organism evidence="4 5">
    <name type="scientific">Erythranthe guttata</name>
    <name type="common">Yellow monkey flower</name>
    <name type="synonym">Mimulus guttatus</name>
    <dbReference type="NCBI Taxonomy" id="4155"/>
    <lineage>
        <taxon>Eukaryota</taxon>
        <taxon>Viridiplantae</taxon>
        <taxon>Streptophyta</taxon>
        <taxon>Embryophyta</taxon>
        <taxon>Tracheophyta</taxon>
        <taxon>Spermatophyta</taxon>
        <taxon>Magnoliopsida</taxon>
        <taxon>eudicotyledons</taxon>
        <taxon>Gunneridae</taxon>
        <taxon>Pentapetalae</taxon>
        <taxon>asterids</taxon>
        <taxon>lamiids</taxon>
        <taxon>Lamiales</taxon>
        <taxon>Phrymaceae</taxon>
        <taxon>Erythranthe</taxon>
    </lineage>
</organism>
<dbReference type="STRING" id="4155.A0A022RFH9"/>
<evidence type="ECO:0000256" key="2">
    <source>
        <dbReference type="ARBA" id="ARBA00023054"/>
    </source>
</evidence>
<evidence type="ECO:0008006" key="6">
    <source>
        <dbReference type="Google" id="ProtNLM"/>
    </source>
</evidence>
<reference evidence="4 5" key="1">
    <citation type="journal article" date="2013" name="Proc. Natl. Acad. Sci. U.S.A.">
        <title>Fine-scale variation in meiotic recombination in Mimulus inferred from population shotgun sequencing.</title>
        <authorList>
            <person name="Hellsten U."/>
            <person name="Wright K.M."/>
            <person name="Jenkins J."/>
            <person name="Shu S."/>
            <person name="Yuan Y."/>
            <person name="Wessler S.R."/>
            <person name="Schmutz J."/>
            <person name="Willis J.H."/>
            <person name="Rokhsar D.S."/>
        </authorList>
    </citation>
    <scope>NUCLEOTIDE SEQUENCE [LARGE SCALE GENOMIC DNA]</scope>
    <source>
        <strain evidence="5">cv. DUN x IM62</strain>
    </source>
</reference>
<dbReference type="InterPro" id="IPR008587">
    <property type="entry name" value="FPP_plant"/>
</dbReference>
<name>A0A022RFH9_ERYGU</name>
<comment type="similarity">
    <text evidence="1">Belongs to the FPP family.</text>
</comment>
<accession>A0A022RFH9</accession>
<proteinExistence type="inferred from homology"/>
<dbReference type="AlphaFoldDB" id="A0A022RFH9"/>
<feature type="coiled-coil region" evidence="3">
    <location>
        <begin position="572"/>
        <end position="613"/>
    </location>
</feature>
<evidence type="ECO:0000313" key="5">
    <source>
        <dbReference type="Proteomes" id="UP000030748"/>
    </source>
</evidence>
<feature type="coiled-coil region" evidence="3">
    <location>
        <begin position="32"/>
        <end position="240"/>
    </location>
</feature>
<dbReference type="Proteomes" id="UP000030748">
    <property type="component" value="Unassembled WGS sequence"/>
</dbReference>
<sequence>MDQKTWLWRKRSSEKSIVAIGEEVQSIPNQKEIDLESTVEALNEELASVLDECSAKQELVEKYKKTAENAIADKHKADEEIERQKHELHEIRQQRAAESERLFADLNSALKDCMEQLNQSRKEQDQKIEYAVSEKSREFEKSRNKLEEKIGNLTAESSYLSKALIVKEKIIGDLNRIKNQTEGELEVLMKRLDSIEKENAFLRYEFRALEKEVEFGRCSLEASRKKHSENLKKIKKLEGECQRLRGLTQKKLPDSSSTVYLPENTRKKMGLLVDQVRDLEKENKKFSSVNSNEVTSSRSWGASDMSLMDDFVEMEKLAIIAIDSPFVASDSKKPNDWLQNVRDAILEQRNISKKSVEELLGEIRMDLNSTINIQPISGYITWKSPSSKSTEEWGPHCDLNKSIDEIIEIFGRFNSSHTDEDEKTIHVFKCKGSEVTRVMQEFIHSCNNLLDGKIDIEKLANYSISFIRWIIENCIISHQGDFSVREEFEKHLGGAGPGTALELESVQSLMVEMEKKFSTFRVEIEGLNNELNVVKLSNNEDREIENLIVMNEDLDTRLTVTKAKLDEVVQKLSCVEVELDDKSRSCDELEEKRRELQLQLESITSNRRSEDNENREELLQTGLEITKASVIGNQRSSLRDHMQCEDSAEADNLLSPETKEIIDTIEMNAQSVYPANFSFKNGKEYIGTKSEGINGNAGALVIVPSKKKGGIGFWRKVLLRRKKANCKNGTSIYFSK</sequence>
<dbReference type="EMBL" id="KI630513">
    <property type="protein sequence ID" value="EYU37655.1"/>
    <property type="molecule type" value="Genomic_DNA"/>
</dbReference>